<dbReference type="AlphaFoldDB" id="A0A921KEY7"/>
<dbReference type="PROSITE" id="PS51186">
    <property type="entry name" value="GNAT"/>
    <property type="match status" value="1"/>
</dbReference>
<dbReference type="GO" id="GO:0016747">
    <property type="term" value="F:acyltransferase activity, transferring groups other than amino-acyl groups"/>
    <property type="evidence" value="ECO:0007669"/>
    <property type="project" value="InterPro"/>
</dbReference>
<evidence type="ECO:0000313" key="3">
    <source>
        <dbReference type="Proteomes" id="UP000698173"/>
    </source>
</evidence>
<accession>A0A921KEY7</accession>
<dbReference type="CDD" id="cd04301">
    <property type="entry name" value="NAT_SF"/>
    <property type="match status" value="1"/>
</dbReference>
<dbReference type="Pfam" id="PF00583">
    <property type="entry name" value="Acetyltransf_1"/>
    <property type="match status" value="1"/>
</dbReference>
<dbReference type="SUPFAM" id="SSF55729">
    <property type="entry name" value="Acyl-CoA N-acyltransferases (Nat)"/>
    <property type="match status" value="1"/>
</dbReference>
<organism evidence="2 3">
    <name type="scientific">Sporosarcina psychrophila</name>
    <name type="common">Bacillus psychrophilus</name>
    <dbReference type="NCBI Taxonomy" id="1476"/>
    <lineage>
        <taxon>Bacteria</taxon>
        <taxon>Bacillati</taxon>
        <taxon>Bacillota</taxon>
        <taxon>Bacilli</taxon>
        <taxon>Bacillales</taxon>
        <taxon>Caryophanaceae</taxon>
        <taxon>Sporosarcina</taxon>
    </lineage>
</organism>
<dbReference type="EMBL" id="DYWT01000246">
    <property type="protein sequence ID" value="HJF33206.1"/>
    <property type="molecule type" value="Genomic_DNA"/>
</dbReference>
<comment type="caution">
    <text evidence="2">The sequence shown here is derived from an EMBL/GenBank/DDBJ whole genome shotgun (WGS) entry which is preliminary data.</text>
</comment>
<dbReference type="Proteomes" id="UP000698173">
    <property type="component" value="Unassembled WGS sequence"/>
</dbReference>
<feature type="domain" description="N-acetyltransferase" evidence="1">
    <location>
        <begin position="3"/>
        <end position="121"/>
    </location>
</feature>
<name>A0A921KEY7_SPOPS</name>
<dbReference type="InterPro" id="IPR000182">
    <property type="entry name" value="GNAT_dom"/>
</dbReference>
<protein>
    <submittedName>
        <fullName evidence="2">GNAT family N-acetyltransferase</fullName>
    </submittedName>
</protein>
<evidence type="ECO:0000313" key="2">
    <source>
        <dbReference type="EMBL" id="HJF33206.1"/>
    </source>
</evidence>
<sequence>MLLRYKKTYEKIAMGLLSYMPGDKTVKKLQETIYQYETDDSWQLYLVKKDEDFIGLIGIELGEDVYTLQHLSVNPSFRGEGIGKEMVMKLQALFPDKICIGTEETDLFIQKCKPKEEGSDN</sequence>
<reference evidence="2" key="2">
    <citation type="submission" date="2021-09" db="EMBL/GenBank/DDBJ databases">
        <authorList>
            <person name="Gilroy R."/>
        </authorList>
    </citation>
    <scope>NUCLEOTIDE SEQUENCE</scope>
    <source>
        <strain evidence="2">CHK171-7178</strain>
    </source>
</reference>
<dbReference type="InterPro" id="IPR016181">
    <property type="entry name" value="Acyl_CoA_acyltransferase"/>
</dbReference>
<reference evidence="2" key="1">
    <citation type="journal article" date="2021" name="PeerJ">
        <title>Extensive microbial diversity within the chicken gut microbiome revealed by metagenomics and culture.</title>
        <authorList>
            <person name="Gilroy R."/>
            <person name="Ravi A."/>
            <person name="Getino M."/>
            <person name="Pursley I."/>
            <person name="Horton D.L."/>
            <person name="Alikhan N.F."/>
            <person name="Baker D."/>
            <person name="Gharbi K."/>
            <person name="Hall N."/>
            <person name="Watson M."/>
            <person name="Adriaenssens E.M."/>
            <person name="Foster-Nyarko E."/>
            <person name="Jarju S."/>
            <person name="Secka A."/>
            <person name="Antonio M."/>
            <person name="Oren A."/>
            <person name="Chaudhuri R.R."/>
            <person name="La Ragione R."/>
            <person name="Hildebrand F."/>
            <person name="Pallen M.J."/>
        </authorList>
    </citation>
    <scope>NUCLEOTIDE SEQUENCE</scope>
    <source>
        <strain evidence="2">CHK171-7178</strain>
    </source>
</reference>
<evidence type="ECO:0000259" key="1">
    <source>
        <dbReference type="PROSITE" id="PS51186"/>
    </source>
</evidence>
<proteinExistence type="predicted"/>
<dbReference type="Gene3D" id="3.40.630.30">
    <property type="match status" value="1"/>
</dbReference>
<gene>
    <name evidence="2" type="ORF">K8V56_15705</name>
</gene>